<proteinExistence type="predicted"/>
<evidence type="ECO:0000313" key="9">
    <source>
        <dbReference type="Proteomes" id="UP001234216"/>
    </source>
</evidence>
<dbReference type="Pfam" id="PF13396">
    <property type="entry name" value="PLDc_N"/>
    <property type="match status" value="1"/>
</dbReference>
<evidence type="ECO:0000256" key="1">
    <source>
        <dbReference type="ARBA" id="ARBA00004651"/>
    </source>
</evidence>
<keyword evidence="4 6" id="KW-1133">Transmembrane helix</keyword>
<sequence length="85" mass="8771">MTVIAAGGFANLGEPWASLLIGLLAIVGIVYTALVVAAVAGVVKAPAATRTRVAWIAFIFFFPLLAAILWFAVGRSRAAGPQTQS</sequence>
<accession>A0AAW8FFI4</accession>
<evidence type="ECO:0000256" key="5">
    <source>
        <dbReference type="ARBA" id="ARBA00023136"/>
    </source>
</evidence>
<name>A0AAW8FFI4_9ACTN</name>
<evidence type="ECO:0000313" key="8">
    <source>
        <dbReference type="EMBL" id="MDQ0908897.1"/>
    </source>
</evidence>
<evidence type="ECO:0000256" key="4">
    <source>
        <dbReference type="ARBA" id="ARBA00022989"/>
    </source>
</evidence>
<evidence type="ECO:0000256" key="6">
    <source>
        <dbReference type="SAM" id="Phobius"/>
    </source>
</evidence>
<dbReference type="AlphaFoldDB" id="A0AAW8FFI4"/>
<evidence type="ECO:0000256" key="2">
    <source>
        <dbReference type="ARBA" id="ARBA00022475"/>
    </source>
</evidence>
<dbReference type="Proteomes" id="UP001234216">
    <property type="component" value="Unassembled WGS sequence"/>
</dbReference>
<keyword evidence="3 6" id="KW-0812">Transmembrane</keyword>
<organism evidence="8 9">
    <name type="scientific">Streptomyces canus</name>
    <dbReference type="NCBI Taxonomy" id="58343"/>
    <lineage>
        <taxon>Bacteria</taxon>
        <taxon>Bacillati</taxon>
        <taxon>Actinomycetota</taxon>
        <taxon>Actinomycetes</taxon>
        <taxon>Kitasatosporales</taxon>
        <taxon>Streptomycetaceae</taxon>
        <taxon>Streptomyces</taxon>
        <taxon>Streptomyces aurantiacus group</taxon>
    </lineage>
</organism>
<keyword evidence="5 6" id="KW-0472">Membrane</keyword>
<comment type="caution">
    <text evidence="8">The sequence shown here is derived from an EMBL/GenBank/DDBJ whole genome shotgun (WGS) entry which is preliminary data.</text>
</comment>
<dbReference type="RefSeq" id="WP_306978530.1">
    <property type="nucleotide sequence ID" value="NZ_JAUSYQ010000002.1"/>
</dbReference>
<feature type="domain" description="Cardiolipin synthase N-terminal" evidence="7">
    <location>
        <begin position="33"/>
        <end position="75"/>
    </location>
</feature>
<protein>
    <recommendedName>
        <fullName evidence="7">Cardiolipin synthase N-terminal domain-containing protein</fullName>
    </recommendedName>
</protein>
<evidence type="ECO:0000259" key="7">
    <source>
        <dbReference type="Pfam" id="PF13396"/>
    </source>
</evidence>
<comment type="subcellular location">
    <subcellularLocation>
        <location evidence="1">Cell membrane</location>
        <topology evidence="1">Multi-pass membrane protein</topology>
    </subcellularLocation>
</comment>
<keyword evidence="2" id="KW-1003">Cell membrane</keyword>
<reference evidence="8" key="1">
    <citation type="submission" date="2023-07" db="EMBL/GenBank/DDBJ databases">
        <title>Comparative genomics of wheat-associated soil bacteria to identify genetic determinants of phenazine resistance.</title>
        <authorList>
            <person name="Mouncey N."/>
        </authorList>
    </citation>
    <scope>NUCLEOTIDE SEQUENCE</scope>
    <source>
        <strain evidence="8">V4I22</strain>
    </source>
</reference>
<feature type="transmembrane region" description="Helical" evidence="6">
    <location>
        <begin position="16"/>
        <end position="41"/>
    </location>
</feature>
<dbReference type="InterPro" id="IPR027379">
    <property type="entry name" value="CLS_N"/>
</dbReference>
<dbReference type="GO" id="GO:0005886">
    <property type="term" value="C:plasma membrane"/>
    <property type="evidence" value="ECO:0007669"/>
    <property type="project" value="UniProtKB-SubCell"/>
</dbReference>
<feature type="transmembrane region" description="Helical" evidence="6">
    <location>
        <begin position="53"/>
        <end position="73"/>
    </location>
</feature>
<dbReference type="EMBL" id="JAUSZV010000005">
    <property type="protein sequence ID" value="MDQ0908897.1"/>
    <property type="molecule type" value="Genomic_DNA"/>
</dbReference>
<evidence type="ECO:0000256" key="3">
    <source>
        <dbReference type="ARBA" id="ARBA00022692"/>
    </source>
</evidence>
<gene>
    <name evidence="8" type="ORF">QFZ22_004882</name>
</gene>